<dbReference type="RefSeq" id="XP_043015658.1">
    <property type="nucleotide sequence ID" value="XM_043146953.1"/>
</dbReference>
<reference evidence="1" key="1">
    <citation type="journal article" date="2021" name="Genome Biol. Evol.">
        <title>The assembled and annotated genome of the fairy-ring fungus Marasmius oreades.</title>
        <authorList>
            <person name="Hiltunen M."/>
            <person name="Ament-Velasquez S.L."/>
            <person name="Johannesson H."/>
        </authorList>
    </citation>
    <scope>NUCLEOTIDE SEQUENCE</scope>
    <source>
        <strain evidence="1">03SP1</strain>
    </source>
</reference>
<keyword evidence="2" id="KW-1185">Reference proteome</keyword>
<proteinExistence type="predicted"/>
<name>A0A9P7V2M9_9AGAR</name>
<sequence>MILIKIDTHMPNVEAVRRCDGCSGRKSSLEQQSCQQLQAENGYLRHNGSYHLCGMVQSPVPRIPPRDEKVSVILPGLKPTYGIINGVTPFDFEGRHRSEKATLLIAGVGVDTPGLSV</sequence>
<dbReference type="EMBL" id="CM032181">
    <property type="protein sequence ID" value="KAG7099188.1"/>
    <property type="molecule type" value="Genomic_DNA"/>
</dbReference>
<gene>
    <name evidence="1" type="ORF">E1B28_001057</name>
</gene>
<comment type="caution">
    <text evidence="1">The sequence shown here is derived from an EMBL/GenBank/DDBJ whole genome shotgun (WGS) entry which is preliminary data.</text>
</comment>
<evidence type="ECO:0000313" key="2">
    <source>
        <dbReference type="Proteomes" id="UP001049176"/>
    </source>
</evidence>
<dbReference type="Proteomes" id="UP001049176">
    <property type="component" value="Chromosome 1"/>
</dbReference>
<accession>A0A9P7V2M9</accession>
<dbReference type="AlphaFoldDB" id="A0A9P7V2M9"/>
<evidence type="ECO:0000313" key="1">
    <source>
        <dbReference type="EMBL" id="KAG7099188.1"/>
    </source>
</evidence>
<organism evidence="1 2">
    <name type="scientific">Marasmius oreades</name>
    <name type="common">fairy-ring Marasmius</name>
    <dbReference type="NCBI Taxonomy" id="181124"/>
    <lineage>
        <taxon>Eukaryota</taxon>
        <taxon>Fungi</taxon>
        <taxon>Dikarya</taxon>
        <taxon>Basidiomycota</taxon>
        <taxon>Agaricomycotina</taxon>
        <taxon>Agaricomycetes</taxon>
        <taxon>Agaricomycetidae</taxon>
        <taxon>Agaricales</taxon>
        <taxon>Marasmiineae</taxon>
        <taxon>Marasmiaceae</taxon>
        <taxon>Marasmius</taxon>
    </lineage>
</organism>
<dbReference type="KEGG" id="more:E1B28_001057"/>
<dbReference type="GeneID" id="66070133"/>
<protein>
    <submittedName>
        <fullName evidence="1">Uncharacterized protein</fullName>
    </submittedName>
</protein>